<feature type="domain" description="Major facilitator superfamily (MFS) profile" evidence="7">
    <location>
        <begin position="1"/>
        <end position="390"/>
    </location>
</feature>
<evidence type="ECO:0000256" key="1">
    <source>
        <dbReference type="ARBA" id="ARBA00004651"/>
    </source>
</evidence>
<dbReference type="EMBL" id="BJNG01000040">
    <property type="protein sequence ID" value="GEC22166.1"/>
    <property type="molecule type" value="Genomic_DNA"/>
</dbReference>
<evidence type="ECO:0000256" key="5">
    <source>
        <dbReference type="SAM" id="MobiDB-lite"/>
    </source>
</evidence>
<dbReference type="RefSeq" id="WP_170183926.1">
    <property type="nucleotide sequence ID" value="NZ_BAAARZ010000045.1"/>
</dbReference>
<keyword evidence="4 6" id="KW-0472">Membrane</keyword>
<keyword evidence="9" id="KW-1185">Reference proteome</keyword>
<dbReference type="InterPro" id="IPR011701">
    <property type="entry name" value="MFS"/>
</dbReference>
<feature type="transmembrane region" description="Helical" evidence="6">
    <location>
        <begin position="238"/>
        <end position="257"/>
    </location>
</feature>
<feature type="transmembrane region" description="Helical" evidence="6">
    <location>
        <begin position="210"/>
        <end position="232"/>
    </location>
</feature>
<feature type="transmembrane region" description="Helical" evidence="6">
    <location>
        <begin position="334"/>
        <end position="356"/>
    </location>
</feature>
<gene>
    <name evidence="8" type="ORF">PHY01_44490</name>
</gene>
<dbReference type="Proteomes" id="UP000320338">
    <property type="component" value="Unassembled WGS sequence"/>
</dbReference>
<feature type="transmembrane region" description="Helical" evidence="6">
    <location>
        <begin position="140"/>
        <end position="159"/>
    </location>
</feature>
<feature type="region of interest" description="Disordered" evidence="5">
    <location>
        <begin position="390"/>
        <end position="415"/>
    </location>
</feature>
<evidence type="ECO:0000256" key="4">
    <source>
        <dbReference type="ARBA" id="ARBA00023136"/>
    </source>
</evidence>
<keyword evidence="2 6" id="KW-0812">Transmembrane</keyword>
<comment type="subcellular location">
    <subcellularLocation>
        <location evidence="1">Cell membrane</location>
        <topology evidence="1">Multi-pass membrane protein</topology>
    </subcellularLocation>
</comment>
<dbReference type="PROSITE" id="PS50850">
    <property type="entry name" value="MFS"/>
    <property type="match status" value="1"/>
</dbReference>
<evidence type="ECO:0000259" key="7">
    <source>
        <dbReference type="PROSITE" id="PS50850"/>
    </source>
</evidence>
<protein>
    <submittedName>
        <fullName evidence="8">Putative major facilitator superfamily protein</fullName>
    </submittedName>
</protein>
<feature type="transmembrane region" description="Helical" evidence="6">
    <location>
        <begin position="278"/>
        <end position="295"/>
    </location>
</feature>
<evidence type="ECO:0000256" key="3">
    <source>
        <dbReference type="ARBA" id="ARBA00022989"/>
    </source>
</evidence>
<comment type="caution">
    <text evidence="8">The sequence shown here is derived from an EMBL/GenBank/DDBJ whole genome shotgun (WGS) entry which is preliminary data.</text>
</comment>
<dbReference type="Gene3D" id="1.20.1250.20">
    <property type="entry name" value="MFS general substrate transporter like domains"/>
    <property type="match status" value="1"/>
</dbReference>
<reference evidence="8 9" key="1">
    <citation type="submission" date="2019-06" db="EMBL/GenBank/DDBJ databases">
        <title>Whole genome shotgun sequence of Pseudonocardia hydrocarbonoxydans NBRC 14498.</title>
        <authorList>
            <person name="Hosoyama A."/>
            <person name="Uohara A."/>
            <person name="Ohji S."/>
            <person name="Ichikawa N."/>
        </authorList>
    </citation>
    <scope>NUCLEOTIDE SEQUENCE [LARGE SCALE GENOMIC DNA]</scope>
    <source>
        <strain evidence="8 9">NBRC 14498</strain>
    </source>
</reference>
<dbReference type="PANTHER" id="PTHR23527">
    <property type="entry name" value="BLL3282 PROTEIN"/>
    <property type="match status" value="1"/>
</dbReference>
<proteinExistence type="predicted"/>
<keyword evidence="3 6" id="KW-1133">Transmembrane helix</keyword>
<dbReference type="InterPro" id="IPR036259">
    <property type="entry name" value="MFS_trans_sf"/>
</dbReference>
<dbReference type="SUPFAM" id="SSF103473">
    <property type="entry name" value="MFS general substrate transporter"/>
    <property type="match status" value="1"/>
</dbReference>
<dbReference type="GO" id="GO:0005886">
    <property type="term" value="C:plasma membrane"/>
    <property type="evidence" value="ECO:0007669"/>
    <property type="project" value="UniProtKB-SubCell"/>
</dbReference>
<name>A0A4Y3WXJ8_9PSEU</name>
<dbReference type="Pfam" id="PF07690">
    <property type="entry name" value="MFS_1"/>
    <property type="match status" value="1"/>
</dbReference>
<evidence type="ECO:0000256" key="2">
    <source>
        <dbReference type="ARBA" id="ARBA00022692"/>
    </source>
</evidence>
<dbReference type="PANTHER" id="PTHR23527:SF1">
    <property type="entry name" value="BLL3282 PROTEIN"/>
    <property type="match status" value="1"/>
</dbReference>
<feature type="transmembrane region" description="Helical" evidence="6">
    <location>
        <begin position="76"/>
        <end position="96"/>
    </location>
</feature>
<dbReference type="InterPro" id="IPR020846">
    <property type="entry name" value="MFS_dom"/>
</dbReference>
<accession>A0A4Y3WXJ8</accession>
<dbReference type="AlphaFoldDB" id="A0A4Y3WXJ8"/>
<feature type="transmembrane region" description="Helical" evidence="6">
    <location>
        <begin position="43"/>
        <end position="64"/>
    </location>
</feature>
<sequence length="415" mass="41067">MDTPRYRWVVLAVGTGAQAATAAYFLGLAAVTPALRAYFDLDLAGVGLLIGAISVGLVPTLIPWGAAADRYGERGVMAIGLVGSAAALGATALVTHPVAAGALLMAAGASGASVNAASGRAVLTWFPAHSRGMAMAVRQTSVPLGAALAAVALPVIAGVGGVPAVFVALALVCLVAAAAVTLLVREPPDAPARGTRSAGRMRDVVADRRLLRLSTAGLLLVVPQFLGSVFLVEVLHTGSGVPLAAAGALLALTQLLGAAGRLGNGVWSDRAGSRLRPLRVVAVLVAAGFGAAALLQPGPAVLLAVVLVPAAALAVSWNGLVFTAAGEMAPPGRAATAMAVSNTANYVGAAVTPVLGGAVAQAAGWPAMLALGTAAAALALLTLRGLREPGDEADVTPTVPRRTRGRRHGTVVPGH</sequence>
<feature type="transmembrane region" description="Helical" evidence="6">
    <location>
        <begin position="165"/>
        <end position="184"/>
    </location>
</feature>
<dbReference type="GO" id="GO:0022857">
    <property type="term" value="F:transmembrane transporter activity"/>
    <property type="evidence" value="ECO:0007669"/>
    <property type="project" value="InterPro"/>
</dbReference>
<feature type="transmembrane region" description="Helical" evidence="6">
    <location>
        <begin position="301"/>
        <end position="322"/>
    </location>
</feature>
<evidence type="ECO:0000313" key="9">
    <source>
        <dbReference type="Proteomes" id="UP000320338"/>
    </source>
</evidence>
<organism evidence="8 9">
    <name type="scientific">Pseudonocardia hydrocarbonoxydans</name>
    <dbReference type="NCBI Taxonomy" id="76726"/>
    <lineage>
        <taxon>Bacteria</taxon>
        <taxon>Bacillati</taxon>
        <taxon>Actinomycetota</taxon>
        <taxon>Actinomycetes</taxon>
        <taxon>Pseudonocardiales</taxon>
        <taxon>Pseudonocardiaceae</taxon>
        <taxon>Pseudonocardia</taxon>
    </lineage>
</organism>
<evidence type="ECO:0000256" key="6">
    <source>
        <dbReference type="SAM" id="Phobius"/>
    </source>
</evidence>
<evidence type="ECO:0000313" key="8">
    <source>
        <dbReference type="EMBL" id="GEC22166.1"/>
    </source>
</evidence>
<feature type="transmembrane region" description="Helical" evidence="6">
    <location>
        <begin position="102"/>
        <end position="128"/>
    </location>
</feature>
<dbReference type="InterPro" id="IPR052952">
    <property type="entry name" value="MFS-Transporter"/>
</dbReference>